<name>A0A0B7NQF4_9FUNG</name>
<dbReference type="STRING" id="35722.A0A0B7NQF4"/>
<keyword evidence="4 6" id="KW-1133">Transmembrane helix</keyword>
<evidence type="ECO:0008006" key="9">
    <source>
        <dbReference type="Google" id="ProtNLM"/>
    </source>
</evidence>
<dbReference type="PIRSF" id="PIRSF006060">
    <property type="entry name" value="AA_transporter"/>
    <property type="match status" value="1"/>
</dbReference>
<reference evidence="7 8" key="1">
    <citation type="submission" date="2014-09" db="EMBL/GenBank/DDBJ databases">
        <authorList>
            <person name="Ellenberger Sabrina"/>
        </authorList>
    </citation>
    <scope>NUCLEOTIDE SEQUENCE [LARGE SCALE GENOMIC DNA]</scope>
    <source>
        <strain evidence="7 8">CBS 412.66</strain>
    </source>
</reference>
<proteinExistence type="predicted"/>
<feature type="transmembrane region" description="Helical" evidence="6">
    <location>
        <begin position="211"/>
        <end position="231"/>
    </location>
</feature>
<protein>
    <recommendedName>
        <fullName evidence="9">Amino acid permease/ SLC12A domain-containing protein</fullName>
    </recommendedName>
</protein>
<dbReference type="OrthoDB" id="3257095at2759"/>
<dbReference type="GO" id="GO:0022857">
    <property type="term" value="F:transmembrane transporter activity"/>
    <property type="evidence" value="ECO:0007669"/>
    <property type="project" value="InterPro"/>
</dbReference>
<feature type="transmembrane region" description="Helical" evidence="6">
    <location>
        <begin position="143"/>
        <end position="168"/>
    </location>
</feature>
<evidence type="ECO:0000256" key="1">
    <source>
        <dbReference type="ARBA" id="ARBA00004141"/>
    </source>
</evidence>
<evidence type="ECO:0000313" key="8">
    <source>
        <dbReference type="Proteomes" id="UP000054107"/>
    </source>
</evidence>
<feature type="transmembrane region" description="Helical" evidence="6">
    <location>
        <begin position="180"/>
        <end position="199"/>
    </location>
</feature>
<feature type="transmembrane region" description="Helical" evidence="6">
    <location>
        <begin position="57"/>
        <end position="77"/>
    </location>
</feature>
<feature type="transmembrane region" description="Helical" evidence="6">
    <location>
        <begin position="487"/>
        <end position="508"/>
    </location>
</feature>
<evidence type="ECO:0000313" key="7">
    <source>
        <dbReference type="EMBL" id="CEP17214.1"/>
    </source>
</evidence>
<dbReference type="InterPro" id="IPR002293">
    <property type="entry name" value="AA/rel_permease1"/>
</dbReference>
<dbReference type="Proteomes" id="UP000054107">
    <property type="component" value="Unassembled WGS sequence"/>
</dbReference>
<feature type="transmembrane region" description="Helical" evidence="6">
    <location>
        <begin position="458"/>
        <end position="481"/>
    </location>
</feature>
<dbReference type="EMBL" id="LN733620">
    <property type="protein sequence ID" value="CEP17214.1"/>
    <property type="molecule type" value="Genomic_DNA"/>
</dbReference>
<dbReference type="GO" id="GO:0016020">
    <property type="term" value="C:membrane"/>
    <property type="evidence" value="ECO:0007669"/>
    <property type="project" value="UniProtKB-SubCell"/>
</dbReference>
<sequence>MTDDNATSKVSSVHNSNELPSAEKVDITHVETSHIDADAQRLQDLGYKQEFKREISLFVQCGFAFSTMAVLPSWMVTFGPCLSAGGPAALFWGWFIVSLFVLCIALSMSEVISAYPLAGGVYSWSLMLSSKKWGPFMAWINGYAYLTGLIAVVMTLAYTAADFIYAIANTLNEHQIGSQGASVGLYIGLIVACTAYNILGLRFSAYLNQFMVVWVMIGTLIVIIAVPAMAPTHNSPKWVFTEFINSTGYESNGLVFLIGLLASGWALVGYECGAQIVEGTQNAATTAPRGIVICVVGAVLQGFGLIISTLFSIQDIDELLNSDMPVATFFLRATSSPAITAFFLVILLVAQIGSLCNSILAAGNFMWSLSRDGVLPYSKFLYKMSGDRSIPINCLLVQLVICVLVILPSFGSVVYWQAIMSAAVISINVSYGLPLLCRLIWVRNDMPKGPFHLGRFGLPLNFISVVWASFFAVILCIPSASPVSPENMNWSSLMIGAVMCFSIFFWFVSGRHTFKGVVQTTD</sequence>
<organism evidence="7 8">
    <name type="scientific">Parasitella parasitica</name>
    <dbReference type="NCBI Taxonomy" id="35722"/>
    <lineage>
        <taxon>Eukaryota</taxon>
        <taxon>Fungi</taxon>
        <taxon>Fungi incertae sedis</taxon>
        <taxon>Mucoromycota</taxon>
        <taxon>Mucoromycotina</taxon>
        <taxon>Mucoromycetes</taxon>
        <taxon>Mucorales</taxon>
        <taxon>Mucorineae</taxon>
        <taxon>Mucoraceae</taxon>
        <taxon>Parasitella</taxon>
    </lineage>
</organism>
<evidence type="ECO:0000256" key="6">
    <source>
        <dbReference type="SAM" id="Phobius"/>
    </source>
</evidence>
<dbReference type="Pfam" id="PF13520">
    <property type="entry name" value="AA_permease_2"/>
    <property type="match status" value="1"/>
</dbReference>
<dbReference type="PANTHER" id="PTHR45649:SF26">
    <property type="entry name" value="OS04G0435100 PROTEIN"/>
    <property type="match status" value="1"/>
</dbReference>
<feature type="transmembrane region" description="Helical" evidence="6">
    <location>
        <begin position="291"/>
        <end position="313"/>
    </location>
</feature>
<evidence type="ECO:0000256" key="2">
    <source>
        <dbReference type="ARBA" id="ARBA00022448"/>
    </source>
</evidence>
<keyword evidence="3 6" id="KW-0812">Transmembrane</keyword>
<keyword evidence="2" id="KW-0813">Transport</keyword>
<evidence type="ECO:0000256" key="4">
    <source>
        <dbReference type="ARBA" id="ARBA00022989"/>
    </source>
</evidence>
<feature type="transmembrane region" description="Helical" evidence="6">
    <location>
        <begin position="339"/>
        <end position="369"/>
    </location>
</feature>
<dbReference type="AlphaFoldDB" id="A0A0B7NQF4"/>
<keyword evidence="5 6" id="KW-0472">Membrane</keyword>
<dbReference type="Gene3D" id="1.20.1740.10">
    <property type="entry name" value="Amino acid/polyamine transporter I"/>
    <property type="match status" value="1"/>
</dbReference>
<keyword evidence="8" id="KW-1185">Reference proteome</keyword>
<feature type="transmembrane region" description="Helical" evidence="6">
    <location>
        <begin position="89"/>
        <end position="122"/>
    </location>
</feature>
<evidence type="ECO:0000256" key="3">
    <source>
        <dbReference type="ARBA" id="ARBA00022692"/>
    </source>
</evidence>
<dbReference type="PANTHER" id="PTHR45649">
    <property type="entry name" value="AMINO-ACID PERMEASE BAT1"/>
    <property type="match status" value="1"/>
</dbReference>
<accession>A0A0B7NQF4</accession>
<feature type="transmembrane region" description="Helical" evidence="6">
    <location>
        <begin position="414"/>
        <end position="437"/>
    </location>
</feature>
<feature type="transmembrane region" description="Helical" evidence="6">
    <location>
        <begin position="251"/>
        <end position="270"/>
    </location>
</feature>
<feature type="transmembrane region" description="Helical" evidence="6">
    <location>
        <begin position="390"/>
        <end position="408"/>
    </location>
</feature>
<evidence type="ECO:0000256" key="5">
    <source>
        <dbReference type="ARBA" id="ARBA00023136"/>
    </source>
</evidence>
<gene>
    <name evidence="7" type="primary">PARPA_11508.1 scaffold 44147</name>
</gene>
<comment type="subcellular location">
    <subcellularLocation>
        <location evidence="1">Membrane</location>
        <topology evidence="1">Multi-pass membrane protein</topology>
    </subcellularLocation>
</comment>